<feature type="domain" description="C2H2-type" evidence="8">
    <location>
        <begin position="337"/>
        <end position="364"/>
    </location>
</feature>
<evidence type="ECO:0000256" key="4">
    <source>
        <dbReference type="ARBA" id="ARBA00022771"/>
    </source>
</evidence>
<evidence type="ECO:0000256" key="6">
    <source>
        <dbReference type="PROSITE-ProRule" id="PRU00042"/>
    </source>
</evidence>
<evidence type="ECO:0000313" key="9">
    <source>
        <dbReference type="EnsemblMetazoa" id="AAEL005568-PB"/>
    </source>
</evidence>
<evidence type="ECO:0000256" key="3">
    <source>
        <dbReference type="ARBA" id="ARBA00022737"/>
    </source>
</evidence>
<evidence type="ECO:0000256" key="7">
    <source>
        <dbReference type="SAM" id="MobiDB-lite"/>
    </source>
</evidence>
<dbReference type="Gene3D" id="1.10.10.60">
    <property type="entry name" value="Homeodomain-like"/>
    <property type="match status" value="1"/>
</dbReference>
<evidence type="ECO:0000256" key="2">
    <source>
        <dbReference type="ARBA" id="ARBA00022723"/>
    </source>
</evidence>
<proteinExistence type="predicted"/>
<organism evidence="9 10">
    <name type="scientific">Aedes aegypti</name>
    <name type="common">Yellowfever mosquito</name>
    <name type="synonym">Culex aegypti</name>
    <dbReference type="NCBI Taxonomy" id="7159"/>
    <lineage>
        <taxon>Eukaryota</taxon>
        <taxon>Metazoa</taxon>
        <taxon>Ecdysozoa</taxon>
        <taxon>Arthropoda</taxon>
        <taxon>Hexapoda</taxon>
        <taxon>Insecta</taxon>
        <taxon>Pterygota</taxon>
        <taxon>Neoptera</taxon>
        <taxon>Endopterygota</taxon>
        <taxon>Diptera</taxon>
        <taxon>Nematocera</taxon>
        <taxon>Culicoidea</taxon>
        <taxon>Culicidae</taxon>
        <taxon>Culicinae</taxon>
        <taxon>Aedini</taxon>
        <taxon>Aedes</taxon>
        <taxon>Stegomyia</taxon>
    </lineage>
</organism>
<gene>
    <name evidence="9" type="primary">5566710</name>
</gene>
<feature type="region of interest" description="Disordered" evidence="7">
    <location>
        <begin position="196"/>
        <end position="216"/>
    </location>
</feature>
<dbReference type="GO" id="GO:0008270">
    <property type="term" value="F:zinc ion binding"/>
    <property type="evidence" value="ECO:0007669"/>
    <property type="project" value="UniProtKB-KW"/>
</dbReference>
<dbReference type="Gene3D" id="3.30.160.60">
    <property type="entry name" value="Classic Zinc Finger"/>
    <property type="match status" value="2"/>
</dbReference>
<dbReference type="GO" id="GO:0005634">
    <property type="term" value="C:nucleus"/>
    <property type="evidence" value="ECO:0007669"/>
    <property type="project" value="UniProtKB-SubCell"/>
</dbReference>
<feature type="region of interest" description="Disordered" evidence="7">
    <location>
        <begin position="282"/>
        <end position="301"/>
    </location>
</feature>
<dbReference type="PROSITE" id="PS00028">
    <property type="entry name" value="ZINC_FINGER_C2H2_1"/>
    <property type="match status" value="4"/>
</dbReference>
<dbReference type="InterPro" id="IPR007889">
    <property type="entry name" value="HTH_Psq"/>
</dbReference>
<dbReference type="OrthoDB" id="6077919at2759"/>
<keyword evidence="4 6" id="KW-0863">Zinc-finger</keyword>
<dbReference type="InterPro" id="IPR009057">
    <property type="entry name" value="Homeodomain-like_sf"/>
</dbReference>
<evidence type="ECO:0000259" key="8">
    <source>
        <dbReference type="PROSITE" id="PS50157"/>
    </source>
</evidence>
<feature type="domain" description="C2H2-type" evidence="8">
    <location>
        <begin position="390"/>
        <end position="418"/>
    </location>
</feature>
<keyword evidence="3" id="KW-0677">Repeat</keyword>
<accession>A0A903U4Q9</accession>
<dbReference type="InterPro" id="IPR013087">
    <property type="entry name" value="Znf_C2H2_type"/>
</dbReference>
<dbReference type="GO" id="GO:0003677">
    <property type="term" value="F:DNA binding"/>
    <property type="evidence" value="ECO:0007669"/>
    <property type="project" value="InterPro"/>
</dbReference>
<keyword evidence="10" id="KW-1185">Reference proteome</keyword>
<evidence type="ECO:0000256" key="5">
    <source>
        <dbReference type="ARBA" id="ARBA00022833"/>
    </source>
</evidence>
<feature type="domain" description="C2H2-type" evidence="8">
    <location>
        <begin position="309"/>
        <end position="337"/>
    </location>
</feature>
<feature type="compositionally biased region" description="Basic and acidic residues" evidence="7">
    <location>
        <begin position="289"/>
        <end position="299"/>
    </location>
</feature>
<dbReference type="SMART" id="SM00355">
    <property type="entry name" value="ZnF_C2H2"/>
    <property type="match status" value="8"/>
</dbReference>
<dbReference type="InterPro" id="IPR036236">
    <property type="entry name" value="Znf_C2H2_sf"/>
</dbReference>
<dbReference type="PANTHER" id="PTHR24379:SF121">
    <property type="entry name" value="C2H2-TYPE DOMAIN-CONTAINING PROTEIN"/>
    <property type="match status" value="1"/>
</dbReference>
<dbReference type="Pfam" id="PF05225">
    <property type="entry name" value="HTH_psq"/>
    <property type="match status" value="1"/>
</dbReference>
<sequence length="583" mass="67002">MTTLPTESKVPKVRCTVCREEHLKKELQQHRQVFPANRAVFRCSTCDGDYLSKEELWDHQDLCAAAGETEKPTYKEVKASCKLYKCLLCTGQRVYQESAYWEHLHECHDGCNEGFGKIRTKSASPAEELVATIKCECPVCDHVLPDWNLLSKHMETDHQMIVCSICTMVFSDDYELQAHKCSTQSGSLHNVRRTTNSVLNSRNNGGSSKESDLEDLFDSHHNVNTTIKMEISVEETELHGQENHSDRTHLSEDLKYNEKIIMEQGINVKEEPLEEDDLIEPMDSEDSSQYEKDPSKCNKDYQGNSSKTKACKFCGLKFPSDTRMRYHRMITHTNPRYKCSKCPKVFHVKHMLARHETTHLQQENITCSLCSETYRNELRLQRHLNCDHSVPCDLCELRFTTSTIADRHKRKHHKDSFPKDKWRRVKIPGAGPKPPVWNQNQLQEAITAVVTQQTGISQASKQYNVPKGTLYDNILGKGNRMAILHELVLSENEEDAILNFACSMSHKTHSKRTKQSLSSILDFMSRFGCFQEKAERFKFGGIAAFQWWWAFCRKHSIDPPRSLSDGRRRGKFDEMGSGGDVLI</sequence>
<keyword evidence="2" id="KW-0479">Metal-binding</keyword>
<comment type="subcellular location">
    <subcellularLocation>
        <location evidence="1">Nucleus</location>
    </subcellularLocation>
</comment>
<name>A0A903U4Q9_AEDAE</name>
<reference evidence="9" key="2">
    <citation type="submission" date="2022-10" db="UniProtKB">
        <authorList>
            <consortium name="EnsemblMetazoa"/>
        </authorList>
    </citation>
    <scope>IDENTIFICATION</scope>
    <source>
        <strain evidence="9">LVP_AGWG</strain>
    </source>
</reference>
<reference evidence="9 10" key="1">
    <citation type="submission" date="2017-06" db="EMBL/GenBank/DDBJ databases">
        <title>Aedes aegypti genome working group (AGWG) sequencing and assembly.</title>
        <authorList>
            <consortium name="Aedes aegypti Genome Working Group (AGWG)"/>
            <person name="Matthews B.J."/>
        </authorList>
    </citation>
    <scope>NUCLEOTIDE SEQUENCE [LARGE SCALE GENOMIC DNA]</scope>
    <source>
        <strain evidence="9 10">LVP_AGWG</strain>
    </source>
</reference>
<evidence type="ECO:0000313" key="10">
    <source>
        <dbReference type="Proteomes" id="UP000008820"/>
    </source>
</evidence>
<dbReference type="SUPFAM" id="SSF46689">
    <property type="entry name" value="Homeodomain-like"/>
    <property type="match status" value="1"/>
</dbReference>
<dbReference type="AlphaFoldDB" id="A0A903U4Q9"/>
<dbReference type="EnsemblMetazoa" id="AAEL005568-RB">
    <property type="protein sequence ID" value="AAEL005568-PB"/>
    <property type="gene ID" value="AAEL005568"/>
</dbReference>
<dbReference type="SUPFAM" id="SSF57667">
    <property type="entry name" value="beta-beta-alpha zinc fingers"/>
    <property type="match status" value="1"/>
</dbReference>
<protein>
    <recommendedName>
        <fullName evidence="8">C2H2-type domain-containing protein</fullName>
    </recommendedName>
</protein>
<evidence type="ECO:0000256" key="1">
    <source>
        <dbReference type="ARBA" id="ARBA00004123"/>
    </source>
</evidence>
<dbReference type="PROSITE" id="PS50157">
    <property type="entry name" value="ZINC_FINGER_C2H2_2"/>
    <property type="match status" value="3"/>
</dbReference>
<dbReference type="Proteomes" id="UP000008820">
    <property type="component" value="Chromosome 3"/>
</dbReference>
<dbReference type="PANTHER" id="PTHR24379">
    <property type="entry name" value="KRAB AND ZINC FINGER DOMAIN-CONTAINING"/>
    <property type="match status" value="1"/>
</dbReference>
<feature type="compositionally biased region" description="Polar residues" evidence="7">
    <location>
        <begin position="196"/>
        <end position="208"/>
    </location>
</feature>
<keyword evidence="5" id="KW-0862">Zinc</keyword>